<feature type="transmembrane region" description="Helical" evidence="4">
    <location>
        <begin position="12"/>
        <end position="32"/>
    </location>
</feature>
<dbReference type="PANTHER" id="PTHR32089">
    <property type="entry name" value="METHYL-ACCEPTING CHEMOTAXIS PROTEIN MCPB"/>
    <property type="match status" value="1"/>
</dbReference>
<dbReference type="SMART" id="SM00283">
    <property type="entry name" value="MA"/>
    <property type="match status" value="1"/>
</dbReference>
<dbReference type="InterPro" id="IPR003660">
    <property type="entry name" value="HAMP_dom"/>
</dbReference>
<evidence type="ECO:0000256" key="1">
    <source>
        <dbReference type="ARBA" id="ARBA00023224"/>
    </source>
</evidence>
<accession>A0LA98</accession>
<dbReference type="STRING" id="156889.Mmc1_2391"/>
<dbReference type="PROSITE" id="PS50885">
    <property type="entry name" value="HAMP"/>
    <property type="match status" value="1"/>
</dbReference>
<reference evidence="8" key="1">
    <citation type="journal article" date="2009" name="Appl. Environ. Microbiol.">
        <title>Complete genome sequence of the chemolithoautotrophic marine magnetotactic coccus strain MC-1.</title>
        <authorList>
            <person name="Schubbe S."/>
            <person name="Williams T.J."/>
            <person name="Xie G."/>
            <person name="Kiss H.E."/>
            <person name="Brettin T.S."/>
            <person name="Martinez D."/>
            <person name="Ross C.A."/>
            <person name="Schuler D."/>
            <person name="Cox B.L."/>
            <person name="Nealson K.H."/>
            <person name="Bazylinski D.A."/>
        </authorList>
    </citation>
    <scope>NUCLEOTIDE SEQUENCE [LARGE SCALE GENOMIC DNA]</scope>
    <source>
        <strain evidence="8">ATCC BAA-1437 / JCM 17883 / MC-1</strain>
    </source>
</reference>
<evidence type="ECO:0000313" key="7">
    <source>
        <dbReference type="EMBL" id="ABK44891.1"/>
    </source>
</evidence>
<dbReference type="Pfam" id="PF00672">
    <property type="entry name" value="HAMP"/>
    <property type="match status" value="1"/>
</dbReference>
<feature type="transmembrane region" description="Helical" evidence="4">
    <location>
        <begin position="194"/>
        <end position="213"/>
    </location>
</feature>
<dbReference type="HOGENOM" id="CLU_407578_0_0_5"/>
<comment type="similarity">
    <text evidence="2">Belongs to the methyl-accepting chemotaxis (MCP) protein family.</text>
</comment>
<name>A0LA98_MAGMM</name>
<evidence type="ECO:0000259" key="5">
    <source>
        <dbReference type="PROSITE" id="PS50111"/>
    </source>
</evidence>
<dbReference type="AlphaFoldDB" id="A0LA98"/>
<dbReference type="Pfam" id="PF00015">
    <property type="entry name" value="MCPsignal"/>
    <property type="match status" value="1"/>
</dbReference>
<dbReference type="SMART" id="SM00304">
    <property type="entry name" value="HAMP"/>
    <property type="match status" value="1"/>
</dbReference>
<dbReference type="PANTHER" id="PTHR32089:SF112">
    <property type="entry name" value="LYSOZYME-LIKE PROTEIN-RELATED"/>
    <property type="match status" value="1"/>
</dbReference>
<gene>
    <name evidence="7" type="ordered locus">Mmc1_2391</name>
</gene>
<protein>
    <submittedName>
        <fullName evidence="7">Methyl-accepting chemotaxis sensory transducer</fullName>
    </submittedName>
</protein>
<evidence type="ECO:0000256" key="4">
    <source>
        <dbReference type="SAM" id="Phobius"/>
    </source>
</evidence>
<dbReference type="Proteomes" id="UP000002586">
    <property type="component" value="Chromosome"/>
</dbReference>
<feature type="domain" description="HAMP" evidence="6">
    <location>
        <begin position="215"/>
        <end position="270"/>
    </location>
</feature>
<dbReference type="PROSITE" id="PS50111">
    <property type="entry name" value="CHEMOTAXIS_TRANSDUC_2"/>
    <property type="match status" value="1"/>
</dbReference>
<dbReference type="Gene3D" id="3.30.450.290">
    <property type="match status" value="1"/>
</dbReference>
<evidence type="ECO:0000256" key="3">
    <source>
        <dbReference type="PROSITE-ProRule" id="PRU00284"/>
    </source>
</evidence>
<evidence type="ECO:0000313" key="8">
    <source>
        <dbReference type="Proteomes" id="UP000002586"/>
    </source>
</evidence>
<keyword evidence="8" id="KW-1185">Reference proteome</keyword>
<dbReference type="EMBL" id="CP000471">
    <property type="protein sequence ID" value="ABK44891.1"/>
    <property type="molecule type" value="Genomic_DNA"/>
</dbReference>
<dbReference type="GO" id="GO:0016020">
    <property type="term" value="C:membrane"/>
    <property type="evidence" value="ECO:0007669"/>
    <property type="project" value="UniProtKB-SubCell"/>
</dbReference>
<dbReference type="Gene3D" id="1.10.287.950">
    <property type="entry name" value="Methyl-accepting chemotaxis protein"/>
    <property type="match status" value="2"/>
</dbReference>
<dbReference type="RefSeq" id="WP_011714011.1">
    <property type="nucleotide sequence ID" value="NC_008576.1"/>
</dbReference>
<evidence type="ECO:0000259" key="6">
    <source>
        <dbReference type="PROSITE" id="PS50885"/>
    </source>
</evidence>
<sequence length="674" mass="73055" precursor="true">MIKLNSLDKKIMLGVGLVGFFALLSMGGFAIYKMEKAVLFENTMGVNKLTSGVINGLESIMLSGNSELARDLAQRLSKMEDVRSFRILRLDGQEAFVEGQEAPEDAETGWVGFRHFDATKVSPLFASAVENKQEVSFDHTDADGGRQRSYLVPILNKEPCQACHGDQHDVRGVLKITVSTEEMISNISQTRLDLALMLTISIILFLVLLKYILKFLIINPVNTVKAKMRDFAEGENPDLTQKLDFTSNDEIGELVYWFNQFLGVISEIVENVKGSAVTLDQLALILNQASEHMSAGIDSVQTQTISSTGLTETMRVQMEDVSRATMGIVALLESSVERVTDVNQSMVTIAAAAEEANTNLRHVADSSDSMSQNMSQIKEAANRSNENFDIIASSVTSLGDSFQKVRSRCKNALHDAGQAVELSLETSQLVQHLEEATETISRTVGEIRQIADQTNMLALNASIEAAGAGQAGLGFAVVANEVKQLASRTAQATVSITKDTKSIQERTKKAIQATERVAEMIQALGDSNRKITDSVDEQNQALDEISLAISQSAKETIAVTNSINATSEGISETARNVNEISYGMDEVTRSVAIISSHVNDLANAVKNGARQGKDSIGTVMEVAKSSQMIVEAMEAGMQSAEGIQVLSNSVRQHAKTLSDLGKTLNNQLARFICG</sequence>
<dbReference type="GO" id="GO:0007165">
    <property type="term" value="P:signal transduction"/>
    <property type="evidence" value="ECO:0007669"/>
    <property type="project" value="UniProtKB-KW"/>
</dbReference>
<dbReference type="SUPFAM" id="SSF58104">
    <property type="entry name" value="Methyl-accepting chemotaxis protein (MCP) signaling domain"/>
    <property type="match status" value="2"/>
</dbReference>
<reference evidence="7 8" key="2">
    <citation type="journal article" date="2012" name="Int. J. Syst. Evol. Microbiol.">
        <title>Magnetococcus marinus gen. nov., sp. nov., a marine, magnetotactic bacterium that represents a novel lineage (Magnetococcaceae fam. nov.; Magnetococcales ord. nov.) at the base of the Alphaproteobacteria.</title>
        <authorList>
            <person name="Bazylinski D.A."/>
            <person name="Williams T.J."/>
            <person name="Lefevre C.T."/>
            <person name="Berg R.J."/>
            <person name="Zhang C.L."/>
            <person name="Bowser S.S."/>
            <person name="Dean A.J."/>
            <person name="Beveridge T.J."/>
        </authorList>
    </citation>
    <scope>NUCLEOTIDE SEQUENCE [LARGE SCALE GENOMIC DNA]</scope>
    <source>
        <strain evidence="8">ATCC BAA-1437 / JCM 17883 / MC-1</strain>
    </source>
</reference>
<keyword evidence="1 3" id="KW-0807">Transducer</keyword>
<dbReference type="OrthoDB" id="8482111at2"/>
<keyword evidence="4" id="KW-0472">Membrane</keyword>
<feature type="domain" description="Methyl-accepting transducer" evidence="5">
    <location>
        <begin position="317"/>
        <end position="578"/>
    </location>
</feature>
<dbReference type="eggNOG" id="COG0840">
    <property type="taxonomic scope" value="Bacteria"/>
</dbReference>
<proteinExistence type="inferred from homology"/>
<dbReference type="CDD" id="cd06225">
    <property type="entry name" value="HAMP"/>
    <property type="match status" value="1"/>
</dbReference>
<keyword evidence="4" id="KW-1133">Transmembrane helix</keyword>
<keyword evidence="4" id="KW-0812">Transmembrane</keyword>
<organism evidence="7 8">
    <name type="scientific">Magnetococcus marinus (strain ATCC BAA-1437 / JCM 17883 / MC-1)</name>
    <dbReference type="NCBI Taxonomy" id="156889"/>
    <lineage>
        <taxon>Bacteria</taxon>
        <taxon>Pseudomonadati</taxon>
        <taxon>Pseudomonadota</taxon>
        <taxon>Magnetococcia</taxon>
        <taxon>Magnetococcales</taxon>
        <taxon>Magnetococcaceae</taxon>
        <taxon>Magnetococcus</taxon>
    </lineage>
</organism>
<dbReference type="InterPro" id="IPR004089">
    <property type="entry name" value="MCPsignal_dom"/>
</dbReference>
<dbReference type="KEGG" id="mgm:Mmc1_2391"/>
<evidence type="ECO:0000256" key="2">
    <source>
        <dbReference type="ARBA" id="ARBA00029447"/>
    </source>
</evidence>